<dbReference type="SUPFAM" id="SSF81383">
    <property type="entry name" value="F-box domain"/>
    <property type="match status" value="1"/>
</dbReference>
<evidence type="ECO:0000313" key="2">
    <source>
        <dbReference type="EMBL" id="GJJ71490.1"/>
    </source>
</evidence>
<reference evidence="2" key="2">
    <citation type="journal article" date="2022" name="Microbiol. Resour. Announc.">
        <title>Whole-Genome Sequence of Entomortierella parvispora E1425, a Mucoromycotan Fungus Associated with Burkholderiaceae-Related Endosymbiotic Bacteria.</title>
        <authorList>
            <person name="Herlambang A."/>
            <person name="Guo Y."/>
            <person name="Takashima Y."/>
            <person name="Narisawa K."/>
            <person name="Ohta H."/>
            <person name="Nishizawa T."/>
        </authorList>
    </citation>
    <scope>NUCLEOTIDE SEQUENCE</scope>
    <source>
        <strain evidence="2">E1425</strain>
    </source>
</reference>
<dbReference type="EMBL" id="BQFW01000005">
    <property type="protein sequence ID" value="GJJ71490.1"/>
    <property type="molecule type" value="Genomic_DNA"/>
</dbReference>
<dbReference type="SUPFAM" id="SSF52047">
    <property type="entry name" value="RNI-like"/>
    <property type="match status" value="1"/>
</dbReference>
<organism evidence="2 3">
    <name type="scientific">Entomortierella parvispora</name>
    <dbReference type="NCBI Taxonomy" id="205924"/>
    <lineage>
        <taxon>Eukaryota</taxon>
        <taxon>Fungi</taxon>
        <taxon>Fungi incertae sedis</taxon>
        <taxon>Mucoromycota</taxon>
        <taxon>Mortierellomycotina</taxon>
        <taxon>Mortierellomycetes</taxon>
        <taxon>Mortierellales</taxon>
        <taxon>Mortierellaceae</taxon>
        <taxon>Entomortierella</taxon>
    </lineage>
</organism>
<sequence length="548" mass="62739">MRHPHAPRIMTRAFDLPELTTLIAQFLPKENLLACIQVSRQWHHVFLPSLWQRIVLRDGDTIPTTTATDTVIQLHQHSDMIQSLRMPLACGLFYTNPASDFYSPVVSDILILPRLQELILSFAKSSRLMDDFRGARNFLLKNGHHLSSLEVSVMHEGRLDMSSLSFWGLFGGCKAPDNRLSKLRLEGVRMVIDELDEASRQMLMRLDTLRLKSVHFLPHFSGPETEWPRLPQWPQRLTGCKVKKLDVVECAPVLVAYRLIQDCQELRSLTWIYTEEPESVDLAPPLIQNLQAGLWPFLESLNLNINHLTDFRLAQLLEAVSPLKHLTLDISAFGDLSSIALLEAGSGKHSKRMETLSLSRCSALNGVMVQRFLCEMPHLKVLRANFLTQQNIEQDPRPWVCSQLEELRIAFLLEVLSTLDVRLMTNVILDRLEGLSQLRILEFGKLRRTGSIVSKTSNCVYMGLHLRYGLDRLKALSRLEELSLDEETEQDIGVKEAQWMVDNWPRLYTVRMRFASSCQKTKMAILDVFESQGMKKWWSGSCNLSRDG</sequence>
<protein>
    <recommendedName>
        <fullName evidence="1">F-box domain-containing protein</fullName>
    </recommendedName>
</protein>
<dbReference type="Pfam" id="PF12937">
    <property type="entry name" value="F-box-like"/>
    <property type="match status" value="1"/>
</dbReference>
<name>A0A9P3H7G8_9FUNG</name>
<dbReference type="Gene3D" id="3.80.10.10">
    <property type="entry name" value="Ribonuclease Inhibitor"/>
    <property type="match status" value="1"/>
</dbReference>
<comment type="caution">
    <text evidence="2">The sequence shown here is derived from an EMBL/GenBank/DDBJ whole genome shotgun (WGS) entry which is preliminary data.</text>
</comment>
<evidence type="ECO:0000313" key="3">
    <source>
        <dbReference type="Proteomes" id="UP000827284"/>
    </source>
</evidence>
<evidence type="ECO:0000259" key="1">
    <source>
        <dbReference type="Pfam" id="PF12937"/>
    </source>
</evidence>
<dbReference type="InterPro" id="IPR032675">
    <property type="entry name" value="LRR_dom_sf"/>
</dbReference>
<dbReference type="Gene3D" id="1.20.1280.50">
    <property type="match status" value="1"/>
</dbReference>
<dbReference type="AlphaFoldDB" id="A0A9P3H7G8"/>
<reference evidence="2" key="1">
    <citation type="submission" date="2021-11" db="EMBL/GenBank/DDBJ databases">
        <authorList>
            <person name="Herlambang A."/>
            <person name="Guo Y."/>
            <person name="Takashima Y."/>
            <person name="Nishizawa T."/>
        </authorList>
    </citation>
    <scope>NUCLEOTIDE SEQUENCE</scope>
    <source>
        <strain evidence="2">E1425</strain>
    </source>
</reference>
<dbReference type="Proteomes" id="UP000827284">
    <property type="component" value="Unassembled WGS sequence"/>
</dbReference>
<feature type="domain" description="F-box" evidence="1">
    <location>
        <begin position="17"/>
        <end position="57"/>
    </location>
</feature>
<proteinExistence type="predicted"/>
<keyword evidence="3" id="KW-1185">Reference proteome</keyword>
<gene>
    <name evidence="2" type="ORF">EMPS_03840</name>
</gene>
<dbReference type="InterPro" id="IPR001810">
    <property type="entry name" value="F-box_dom"/>
</dbReference>
<dbReference type="OrthoDB" id="2354556at2759"/>
<dbReference type="InterPro" id="IPR036047">
    <property type="entry name" value="F-box-like_dom_sf"/>
</dbReference>
<accession>A0A9P3H7G8</accession>